<comment type="caution">
    <text evidence="8">The sequence shown here is derived from an EMBL/GenBank/DDBJ whole genome shotgun (WGS) entry which is preliminary data.</text>
</comment>
<feature type="compositionally biased region" description="Basic residues" evidence="6">
    <location>
        <begin position="236"/>
        <end position="248"/>
    </location>
</feature>
<evidence type="ECO:0000313" key="9">
    <source>
        <dbReference type="Proteomes" id="UP000316256"/>
    </source>
</evidence>
<evidence type="ECO:0000256" key="6">
    <source>
        <dbReference type="SAM" id="MobiDB-lite"/>
    </source>
</evidence>
<evidence type="ECO:0000256" key="1">
    <source>
        <dbReference type="ARBA" id="ARBA00009437"/>
    </source>
</evidence>
<evidence type="ECO:0000256" key="2">
    <source>
        <dbReference type="ARBA" id="ARBA00023015"/>
    </source>
</evidence>
<keyword evidence="3" id="KW-0238">DNA-binding</keyword>
<evidence type="ECO:0000256" key="3">
    <source>
        <dbReference type="ARBA" id="ARBA00023125"/>
    </source>
</evidence>
<dbReference type="EMBL" id="VIGH01000008">
    <property type="protein sequence ID" value="TQF66258.1"/>
    <property type="molecule type" value="Genomic_DNA"/>
</dbReference>
<feature type="region of interest" description="Disordered" evidence="6">
    <location>
        <begin position="196"/>
        <end position="248"/>
    </location>
</feature>
<evidence type="ECO:0000259" key="7">
    <source>
        <dbReference type="Pfam" id="PF03466"/>
    </source>
</evidence>
<dbReference type="GO" id="GO:0032993">
    <property type="term" value="C:protein-DNA complex"/>
    <property type="evidence" value="ECO:0007669"/>
    <property type="project" value="TreeGrafter"/>
</dbReference>
<evidence type="ECO:0000256" key="5">
    <source>
        <dbReference type="ARBA" id="ARBA00023163"/>
    </source>
</evidence>
<dbReference type="PANTHER" id="PTHR30346">
    <property type="entry name" value="TRANSCRIPTIONAL DUAL REGULATOR HCAR-RELATED"/>
    <property type="match status" value="1"/>
</dbReference>
<dbReference type="PANTHER" id="PTHR30346:SF0">
    <property type="entry name" value="HCA OPERON TRANSCRIPTIONAL ACTIVATOR HCAR"/>
    <property type="match status" value="1"/>
</dbReference>
<sequence length="248" mass="26224">MTEPTAPIPFRLAYVPGVTPSKWVRIWKERLPEVPLELTTTTAADAAGVLRGGAADAGLVRLPIDRTGLNVIALYSETPVVVVPKDHLVTAADAVTRADLAAEVVLHPLDDALDWDALPGVPAAQRPATTADAIELVAAGIGVLVVPQSLARLHHRKDLTYRTVTDAPESPVALAWPEDATTELVEEFVGIVRGRTANSSRGRGADEPAPKLTAAQKTAAKQARAGRTATPERRTTKGGKRSGGRGRR</sequence>
<keyword evidence="9" id="KW-1185">Reference proteome</keyword>
<proteinExistence type="inferred from homology"/>
<accession>A0A541B1S1</accession>
<dbReference type="InterPro" id="IPR005119">
    <property type="entry name" value="LysR_subst-bd"/>
</dbReference>
<name>A0A541B1S1_9NOCA</name>
<gene>
    <name evidence="8" type="ORF">FK531_17160</name>
</gene>
<keyword evidence="4" id="KW-0010">Activator</keyword>
<comment type="similarity">
    <text evidence="1">Belongs to the LysR transcriptional regulatory family.</text>
</comment>
<evidence type="ECO:0000256" key="4">
    <source>
        <dbReference type="ARBA" id="ARBA00023159"/>
    </source>
</evidence>
<dbReference type="GO" id="GO:0003700">
    <property type="term" value="F:DNA-binding transcription factor activity"/>
    <property type="evidence" value="ECO:0007669"/>
    <property type="project" value="TreeGrafter"/>
</dbReference>
<protein>
    <submittedName>
        <fullName evidence="8">LysR family transcriptional regulator</fullName>
    </submittedName>
</protein>
<keyword evidence="2" id="KW-0805">Transcription regulation</keyword>
<keyword evidence="5" id="KW-0804">Transcription</keyword>
<dbReference type="GO" id="GO:0003677">
    <property type="term" value="F:DNA binding"/>
    <property type="evidence" value="ECO:0007669"/>
    <property type="project" value="UniProtKB-KW"/>
</dbReference>
<evidence type="ECO:0000313" key="8">
    <source>
        <dbReference type="EMBL" id="TQF66258.1"/>
    </source>
</evidence>
<organism evidence="8 9">
    <name type="scientific">Rhodococcus spelaei</name>
    <dbReference type="NCBI Taxonomy" id="2546320"/>
    <lineage>
        <taxon>Bacteria</taxon>
        <taxon>Bacillati</taxon>
        <taxon>Actinomycetota</taxon>
        <taxon>Actinomycetes</taxon>
        <taxon>Mycobacteriales</taxon>
        <taxon>Nocardiaceae</taxon>
        <taxon>Rhodococcus</taxon>
    </lineage>
</organism>
<feature type="domain" description="LysR substrate-binding" evidence="7">
    <location>
        <begin position="22"/>
        <end position="195"/>
    </location>
</feature>
<dbReference type="RefSeq" id="WP_142101491.1">
    <property type="nucleotide sequence ID" value="NZ_VIGH01000008.1"/>
</dbReference>
<dbReference type="Gene3D" id="3.40.190.10">
    <property type="entry name" value="Periplasmic binding protein-like II"/>
    <property type="match status" value="4"/>
</dbReference>
<dbReference type="AlphaFoldDB" id="A0A541B1S1"/>
<dbReference type="OrthoDB" id="3388207at2"/>
<feature type="compositionally biased region" description="Low complexity" evidence="6">
    <location>
        <begin position="213"/>
        <end position="229"/>
    </location>
</feature>
<dbReference type="Proteomes" id="UP000316256">
    <property type="component" value="Unassembled WGS sequence"/>
</dbReference>
<reference evidence="8 9" key="1">
    <citation type="submission" date="2019-06" db="EMBL/GenBank/DDBJ databases">
        <title>Rhodococcus spaelei sp. nov., isolated from a cave.</title>
        <authorList>
            <person name="Lee S.D."/>
        </authorList>
    </citation>
    <scope>NUCLEOTIDE SEQUENCE [LARGE SCALE GENOMIC DNA]</scope>
    <source>
        <strain evidence="8 9">C9-5</strain>
    </source>
</reference>
<dbReference type="SUPFAM" id="SSF53850">
    <property type="entry name" value="Periplasmic binding protein-like II"/>
    <property type="match status" value="1"/>
</dbReference>
<dbReference type="Pfam" id="PF03466">
    <property type="entry name" value="LysR_substrate"/>
    <property type="match status" value="1"/>
</dbReference>